<reference evidence="3" key="1">
    <citation type="journal article" date="2019" name="Int. J. Syst. Evol. Microbiol.">
        <title>The Global Catalogue of Microorganisms (GCM) 10K type strain sequencing project: providing services to taxonomists for standard genome sequencing and annotation.</title>
        <authorList>
            <consortium name="The Broad Institute Genomics Platform"/>
            <consortium name="The Broad Institute Genome Sequencing Center for Infectious Disease"/>
            <person name="Wu L."/>
            <person name="Ma J."/>
        </authorList>
    </citation>
    <scope>NUCLEOTIDE SEQUENCE [LARGE SCALE GENOMIC DNA]</scope>
    <source>
        <strain evidence="3">CCM 7526</strain>
    </source>
</reference>
<dbReference type="GO" id="GO:0008483">
    <property type="term" value="F:transaminase activity"/>
    <property type="evidence" value="ECO:0007669"/>
    <property type="project" value="UniProtKB-KW"/>
</dbReference>
<sequence length="358" mass="38273">MIQFEERPGILDLSWGHPRPDLLPVREWAAAGAGLDWRALTYGADAGPPALLEALGGVGRTFVTGGTSHGLALLTQVLAAPGDVVLVDSPTYHLAFPILTDRGLRPVHAPEGLAPDALRALIRACRPRFLYLVPTFGNPTGRSLPPDRRRELIEVARQEGILLVEDDTYRELVYDGVAPQALWEVAGGGPVVRLGSFAKTVAPGLRLGWINAEPEIITRLVRLGYVHSGGGVNHATAVTMAGFLADGAFGRHLVALRGEYRTQRNALVDALRERIAGVESPAGGWFLWVPLPVGVEADGLLPIAEEHGVSFVPGTRFWADGSGGRDRIRLSFSHLPAADLMRAAGRLADAVAAAVHKR</sequence>
<dbReference type="InterPro" id="IPR004839">
    <property type="entry name" value="Aminotransferase_I/II_large"/>
</dbReference>
<keyword evidence="2" id="KW-0032">Aminotransferase</keyword>
<dbReference type="Gene3D" id="3.40.640.10">
    <property type="entry name" value="Type I PLP-dependent aspartate aminotransferase-like (Major domain)"/>
    <property type="match status" value="1"/>
</dbReference>
<dbReference type="Proteomes" id="UP001597183">
    <property type="component" value="Unassembled WGS sequence"/>
</dbReference>
<proteinExistence type="predicted"/>
<dbReference type="Gene3D" id="3.90.1150.10">
    <property type="entry name" value="Aspartate Aminotransferase, domain 1"/>
    <property type="match status" value="1"/>
</dbReference>
<protein>
    <submittedName>
        <fullName evidence="2">PLP-dependent aminotransferase family protein</fullName>
    </submittedName>
</protein>
<evidence type="ECO:0000313" key="3">
    <source>
        <dbReference type="Proteomes" id="UP001597183"/>
    </source>
</evidence>
<dbReference type="SUPFAM" id="SSF53383">
    <property type="entry name" value="PLP-dependent transferases"/>
    <property type="match status" value="1"/>
</dbReference>
<organism evidence="2 3">
    <name type="scientific">Actinoplanes sichuanensis</name>
    <dbReference type="NCBI Taxonomy" id="512349"/>
    <lineage>
        <taxon>Bacteria</taxon>
        <taxon>Bacillati</taxon>
        <taxon>Actinomycetota</taxon>
        <taxon>Actinomycetes</taxon>
        <taxon>Micromonosporales</taxon>
        <taxon>Micromonosporaceae</taxon>
        <taxon>Actinoplanes</taxon>
    </lineage>
</organism>
<dbReference type="Pfam" id="PF00155">
    <property type="entry name" value="Aminotran_1_2"/>
    <property type="match status" value="1"/>
</dbReference>
<dbReference type="EMBL" id="JBHTMK010000031">
    <property type="protein sequence ID" value="MFD1367807.1"/>
    <property type="molecule type" value="Genomic_DNA"/>
</dbReference>
<accession>A0ABW4AAW1</accession>
<name>A0ABW4AAW1_9ACTN</name>
<gene>
    <name evidence="2" type="ORF">ACFQ5G_20850</name>
</gene>
<dbReference type="InterPro" id="IPR015424">
    <property type="entry name" value="PyrdxlP-dep_Trfase"/>
</dbReference>
<dbReference type="PANTHER" id="PTHR42858">
    <property type="entry name" value="AMINOTRANSFERASE"/>
    <property type="match status" value="1"/>
</dbReference>
<feature type="domain" description="Aminotransferase class I/classII large" evidence="1">
    <location>
        <begin position="60"/>
        <end position="347"/>
    </location>
</feature>
<keyword evidence="2" id="KW-0808">Transferase</keyword>
<keyword evidence="3" id="KW-1185">Reference proteome</keyword>
<evidence type="ECO:0000313" key="2">
    <source>
        <dbReference type="EMBL" id="MFD1367807.1"/>
    </source>
</evidence>
<dbReference type="RefSeq" id="WP_317787222.1">
    <property type="nucleotide sequence ID" value="NZ_AP028461.1"/>
</dbReference>
<dbReference type="InterPro" id="IPR015421">
    <property type="entry name" value="PyrdxlP-dep_Trfase_major"/>
</dbReference>
<dbReference type="PANTHER" id="PTHR42858:SF1">
    <property type="entry name" value="LD15494P"/>
    <property type="match status" value="1"/>
</dbReference>
<evidence type="ECO:0000259" key="1">
    <source>
        <dbReference type="Pfam" id="PF00155"/>
    </source>
</evidence>
<dbReference type="InterPro" id="IPR015422">
    <property type="entry name" value="PyrdxlP-dep_Trfase_small"/>
</dbReference>
<dbReference type="CDD" id="cd00609">
    <property type="entry name" value="AAT_like"/>
    <property type="match status" value="1"/>
</dbReference>
<comment type="caution">
    <text evidence="2">The sequence shown here is derived from an EMBL/GenBank/DDBJ whole genome shotgun (WGS) entry which is preliminary data.</text>
</comment>